<dbReference type="InterPro" id="IPR007896">
    <property type="entry name" value="BTP_bacteria"/>
</dbReference>
<evidence type="ECO:0000259" key="2">
    <source>
        <dbReference type="Pfam" id="PF05232"/>
    </source>
</evidence>
<dbReference type="AlphaFoldDB" id="A0A422QGL2"/>
<dbReference type="OrthoDB" id="1631120at2"/>
<name>A0A422QGL2_9BURK</name>
<organism evidence="3 4">
    <name type="scientific">Massilia aurea</name>
    <dbReference type="NCBI Taxonomy" id="373040"/>
    <lineage>
        <taxon>Bacteria</taxon>
        <taxon>Pseudomonadati</taxon>
        <taxon>Pseudomonadota</taxon>
        <taxon>Betaproteobacteria</taxon>
        <taxon>Burkholderiales</taxon>
        <taxon>Oxalobacteraceae</taxon>
        <taxon>Telluria group</taxon>
        <taxon>Massilia</taxon>
    </lineage>
</organism>
<feature type="transmembrane region" description="Helical" evidence="1">
    <location>
        <begin position="12"/>
        <end position="30"/>
    </location>
</feature>
<dbReference type="EMBL" id="JSAB01000240">
    <property type="protein sequence ID" value="RNF29092.1"/>
    <property type="molecule type" value="Genomic_DNA"/>
</dbReference>
<protein>
    <submittedName>
        <fullName evidence="3">Membrane protein</fullName>
    </submittedName>
</protein>
<evidence type="ECO:0000256" key="1">
    <source>
        <dbReference type="SAM" id="Phobius"/>
    </source>
</evidence>
<gene>
    <name evidence="3" type="ORF">NM04_19700</name>
</gene>
<feature type="transmembrane region" description="Helical" evidence="1">
    <location>
        <begin position="75"/>
        <end position="96"/>
    </location>
</feature>
<dbReference type="Pfam" id="PF05232">
    <property type="entry name" value="BTP"/>
    <property type="match status" value="2"/>
</dbReference>
<reference evidence="3" key="1">
    <citation type="submission" date="2014-10" db="EMBL/GenBank/DDBJ databases">
        <title>Massilia sp. genome.</title>
        <authorList>
            <person name="Xu B."/>
            <person name="Dai L."/>
            <person name="Huang Z."/>
        </authorList>
    </citation>
    <scope>NUCLEOTIDE SEQUENCE [LARGE SCALE GENOMIC DNA]</scope>
    <source>
        <strain evidence="3">CFS-1</strain>
    </source>
</reference>
<feature type="domain" description="Chlorhexidine efflux transporter" evidence="2">
    <location>
        <begin position="2"/>
        <end position="65"/>
    </location>
</feature>
<dbReference type="RefSeq" id="WP_123071147.1">
    <property type="nucleotide sequence ID" value="NZ_JSAB01000240.1"/>
</dbReference>
<dbReference type="Proteomes" id="UP000283254">
    <property type="component" value="Unassembled WGS sequence"/>
</dbReference>
<proteinExistence type="predicted"/>
<keyword evidence="1" id="KW-1133">Transmembrane helix</keyword>
<keyword evidence="1" id="KW-0812">Transmembrane</keyword>
<keyword evidence="4" id="KW-1185">Reference proteome</keyword>
<feature type="domain" description="Chlorhexidine efflux transporter" evidence="2">
    <location>
        <begin position="72"/>
        <end position="134"/>
    </location>
</feature>
<comment type="caution">
    <text evidence="3">The sequence shown here is derived from an EMBL/GenBank/DDBJ whole genome shotgun (WGS) entry which is preliminary data.</text>
</comment>
<feature type="transmembrane region" description="Helical" evidence="1">
    <location>
        <begin position="102"/>
        <end position="124"/>
    </location>
</feature>
<sequence>MRTFRDRVRHALLFEAVALAIFIPGSAAVFDQPVDHMGVIGVASATIATVWNFVFNMGFDRAMLRLRGSVDKTMAIRVAHTFLFEAGLVAMLIPLIAWYLGIGLWAALLMDLAIVTFYLVYGFLFNLAYDRVFPVTAAAPHGA</sequence>
<accession>A0A422QGL2</accession>
<evidence type="ECO:0000313" key="3">
    <source>
        <dbReference type="EMBL" id="RNF29092.1"/>
    </source>
</evidence>
<feature type="transmembrane region" description="Helical" evidence="1">
    <location>
        <begin position="36"/>
        <end position="55"/>
    </location>
</feature>
<dbReference type="NCBIfam" id="NF033664">
    <property type="entry name" value="PACE_transport"/>
    <property type="match status" value="1"/>
</dbReference>
<evidence type="ECO:0000313" key="4">
    <source>
        <dbReference type="Proteomes" id="UP000283254"/>
    </source>
</evidence>
<keyword evidence="1" id="KW-0472">Membrane</keyword>
<dbReference type="InterPro" id="IPR058208">
    <property type="entry name" value="PACE"/>
</dbReference>